<evidence type="ECO:0000256" key="2">
    <source>
        <dbReference type="ARBA" id="ARBA00023186"/>
    </source>
</evidence>
<dbReference type="RefSeq" id="WP_165870907.1">
    <property type="nucleotide sequence ID" value="NZ_CP091507.1"/>
</dbReference>
<sequence>MQSKLTLSTRIRHGRTVLGDCFATPPLKLLTLPPQPDGMLRAIQMSSSPGLLAGDCIRINLALAEESALHLSTQAFTRVLAMHEGSMAEQHHRISQAAGSHLIYLPHPLVLHRGSTLKQTTRIDLADNCTLLYGEITAAGRVLNHECFAFAYFSSQLHIHHRHKLLLTDNIQWQPARHPLQTLGQMEGYSHQASLFYANTHAQTALKPLLDALHQRLPPRFSDGLLLGMSLAADNIICLRALANEAEILTHLLAEAAALIQSEAV</sequence>
<dbReference type="EMBL" id="CP091507">
    <property type="protein sequence ID" value="UOO79664.1"/>
    <property type="molecule type" value="Genomic_DNA"/>
</dbReference>
<evidence type="ECO:0000256" key="3">
    <source>
        <dbReference type="HAMAP-Rule" id="MF_01384"/>
    </source>
</evidence>
<dbReference type="EMBL" id="SLXE01000009">
    <property type="protein sequence ID" value="TCP06980.1"/>
    <property type="molecule type" value="Genomic_DNA"/>
</dbReference>
<comment type="subunit">
    <text evidence="3">UreD, UreF and UreG form a complex that acts as a GTP-hydrolysis-dependent molecular chaperone, activating the urease apoprotein by helping to assemble the nickel containing metallocenter of UreC. The UreE protein probably delivers the nickel.</text>
</comment>
<evidence type="ECO:0000256" key="1">
    <source>
        <dbReference type="ARBA" id="ARBA00007177"/>
    </source>
</evidence>
<dbReference type="GO" id="GO:0016151">
    <property type="term" value="F:nickel cation binding"/>
    <property type="evidence" value="ECO:0007669"/>
    <property type="project" value="UniProtKB-UniRule"/>
</dbReference>
<dbReference type="KEGG" id="usu:LVJ78_01135"/>
<name>A0AAE9KH68_9NEIS</name>
<dbReference type="Proteomes" id="UP000829756">
    <property type="component" value="Chromosome"/>
</dbReference>
<dbReference type="GO" id="GO:0005737">
    <property type="term" value="C:cytoplasm"/>
    <property type="evidence" value="ECO:0007669"/>
    <property type="project" value="UniProtKB-SubCell"/>
</dbReference>
<evidence type="ECO:0000313" key="6">
    <source>
        <dbReference type="Proteomes" id="UP000294721"/>
    </source>
</evidence>
<dbReference type="Pfam" id="PF01774">
    <property type="entry name" value="UreD"/>
    <property type="match status" value="1"/>
</dbReference>
<keyword evidence="6" id="KW-1185">Reference proteome</keyword>
<evidence type="ECO:0000313" key="4">
    <source>
        <dbReference type="EMBL" id="TCP06980.1"/>
    </source>
</evidence>
<evidence type="ECO:0000313" key="5">
    <source>
        <dbReference type="EMBL" id="UOO79664.1"/>
    </source>
</evidence>
<organism evidence="5 7">
    <name type="scientific">Uruburuella suis</name>
    <dbReference type="NCBI Taxonomy" id="252130"/>
    <lineage>
        <taxon>Bacteria</taxon>
        <taxon>Pseudomonadati</taxon>
        <taxon>Pseudomonadota</taxon>
        <taxon>Betaproteobacteria</taxon>
        <taxon>Neisseriales</taxon>
        <taxon>Neisseriaceae</taxon>
        <taxon>Uruburuella</taxon>
    </lineage>
</organism>
<dbReference type="PANTHER" id="PTHR33643:SF1">
    <property type="entry name" value="UREASE ACCESSORY PROTEIN D"/>
    <property type="match status" value="1"/>
</dbReference>
<evidence type="ECO:0000313" key="7">
    <source>
        <dbReference type="Proteomes" id="UP000829756"/>
    </source>
</evidence>
<reference evidence="5" key="3">
    <citation type="journal article" date="2022" name="Res Sq">
        <title>Evolution of multicellular longitudinally dividing oral cavity symbionts (Neisseriaceae).</title>
        <authorList>
            <person name="Nyongesa S."/>
            <person name="Weber P."/>
            <person name="Bernet E."/>
            <person name="Pullido F."/>
            <person name="Nieckarz M."/>
            <person name="Delaby M."/>
            <person name="Nieves C."/>
            <person name="Viehboeck T."/>
            <person name="Krause N."/>
            <person name="Rivera-Millot A."/>
            <person name="Nakamura A."/>
            <person name="Vischer N."/>
            <person name="VanNieuwenhze M."/>
            <person name="Brun Y."/>
            <person name="Cava F."/>
            <person name="Bulgheresi S."/>
            <person name="Veyrier F."/>
        </authorList>
    </citation>
    <scope>NUCLEOTIDE SEQUENCE</scope>
    <source>
        <strain evidence="5">1258/02</strain>
    </source>
</reference>
<dbReference type="InterPro" id="IPR002669">
    <property type="entry name" value="UreD"/>
</dbReference>
<dbReference type="AlphaFoldDB" id="A0AAE9KH68"/>
<dbReference type="PANTHER" id="PTHR33643">
    <property type="entry name" value="UREASE ACCESSORY PROTEIN D"/>
    <property type="match status" value="1"/>
</dbReference>
<gene>
    <name evidence="3" type="primary">ureD</name>
    <name evidence="4" type="ORF">EV680_10973</name>
    <name evidence="5" type="ORF">LVJ78_01135</name>
</gene>
<reference evidence="4 6" key="1">
    <citation type="submission" date="2019-03" db="EMBL/GenBank/DDBJ databases">
        <title>Genomic Encyclopedia of Type Strains, Phase IV (KMG-IV): sequencing the most valuable type-strain genomes for metagenomic binning, comparative biology and taxonomic classification.</title>
        <authorList>
            <person name="Goeker M."/>
        </authorList>
    </citation>
    <scope>NUCLEOTIDE SEQUENCE [LARGE SCALE GENOMIC DNA]</scope>
    <source>
        <strain evidence="4 6">DSM 17474</strain>
    </source>
</reference>
<keyword evidence="3" id="KW-0996">Nickel insertion</keyword>
<keyword evidence="2 3" id="KW-0143">Chaperone</keyword>
<accession>A0AAE9KH68</accession>
<comment type="subcellular location">
    <subcellularLocation>
        <location evidence="3">Cytoplasm</location>
    </subcellularLocation>
</comment>
<reference evidence="5" key="2">
    <citation type="submission" date="2021-12" db="EMBL/GenBank/DDBJ databases">
        <authorList>
            <person name="Veyrier F.J."/>
        </authorList>
    </citation>
    <scope>NUCLEOTIDE SEQUENCE</scope>
    <source>
        <strain evidence="5">1258/02</strain>
    </source>
</reference>
<proteinExistence type="inferred from homology"/>
<comment type="similarity">
    <text evidence="1 3">Belongs to the UreD family.</text>
</comment>
<dbReference type="HAMAP" id="MF_01384">
    <property type="entry name" value="UreD"/>
    <property type="match status" value="1"/>
</dbReference>
<keyword evidence="3" id="KW-0963">Cytoplasm</keyword>
<dbReference type="Proteomes" id="UP000294721">
    <property type="component" value="Unassembled WGS sequence"/>
</dbReference>
<protein>
    <recommendedName>
        <fullName evidence="3">Urease accessory protein UreD</fullName>
    </recommendedName>
</protein>
<comment type="function">
    <text evidence="3">Required for maturation of urease via the functional incorporation of the urease nickel metallocenter.</text>
</comment>